<dbReference type="KEGG" id="luo:HHL09_04960"/>
<evidence type="ECO:0000313" key="1">
    <source>
        <dbReference type="EMBL" id="QJE95148.1"/>
    </source>
</evidence>
<organism evidence="1 2">
    <name type="scientific">Luteolibacter luteus</name>
    <dbReference type="NCBI Taxonomy" id="2728835"/>
    <lineage>
        <taxon>Bacteria</taxon>
        <taxon>Pseudomonadati</taxon>
        <taxon>Verrucomicrobiota</taxon>
        <taxon>Verrucomicrobiia</taxon>
        <taxon>Verrucomicrobiales</taxon>
        <taxon>Verrucomicrobiaceae</taxon>
        <taxon>Luteolibacter</taxon>
    </lineage>
</organism>
<dbReference type="EMBL" id="CP051774">
    <property type="protein sequence ID" value="QJE95148.1"/>
    <property type="molecule type" value="Genomic_DNA"/>
</dbReference>
<protein>
    <submittedName>
        <fullName evidence="1">Uncharacterized protein</fullName>
    </submittedName>
</protein>
<proteinExistence type="predicted"/>
<name>A0A858RF27_9BACT</name>
<keyword evidence="2" id="KW-1185">Reference proteome</keyword>
<sequence>MATRKLGLKYGEKVEELKGLHPLKRTKAVNVTGETPPQIVALDKKDPQGKPLSVDIKLPADLKSPLVLIIPDPKHPTGVRPYVIEDNTANFKWGSIRVLNATGKVALIKVDTKVAELPSVWSPIDIDPGGTTRNVSVQAAMKDKPANVLYSAVWEHNVDVRELVIVVPSTTGGPGEIDFKVIPENRKIIEAEAAAEAKER</sequence>
<gene>
    <name evidence="1" type="ORF">HHL09_04960</name>
</gene>
<evidence type="ECO:0000313" key="2">
    <source>
        <dbReference type="Proteomes" id="UP000501812"/>
    </source>
</evidence>
<dbReference type="AlphaFoldDB" id="A0A858RF27"/>
<dbReference type="Proteomes" id="UP000501812">
    <property type="component" value="Chromosome"/>
</dbReference>
<reference evidence="1 2" key="1">
    <citation type="submission" date="2020-04" db="EMBL/GenBank/DDBJ databases">
        <title>Luteolibacter sp. G-1-1-1 isolated from soil.</title>
        <authorList>
            <person name="Dahal R.H."/>
        </authorList>
    </citation>
    <scope>NUCLEOTIDE SEQUENCE [LARGE SCALE GENOMIC DNA]</scope>
    <source>
        <strain evidence="1 2">G-1-1-1</strain>
    </source>
</reference>
<accession>A0A858RF27</accession>
<dbReference type="RefSeq" id="WP_169453369.1">
    <property type="nucleotide sequence ID" value="NZ_CP051774.1"/>
</dbReference>